<name>A0A0P9Y757_9PSED</name>
<protein>
    <submittedName>
        <fullName evidence="2">Saccharopine dehydrogenase-related protein</fullName>
    </submittedName>
</protein>
<gene>
    <name evidence="2" type="ORF">ALO52_101466</name>
</gene>
<accession>A0A0P9Y757</accession>
<comment type="caution">
    <text evidence="2">The sequence shown here is derived from an EMBL/GenBank/DDBJ whole genome shotgun (WGS) entry which is preliminary data.</text>
</comment>
<feature type="domain" description="Saccharopine dehydrogenase NADP binding" evidence="1">
    <location>
        <begin position="55"/>
        <end position="181"/>
    </location>
</feature>
<dbReference type="Gene3D" id="3.40.50.720">
    <property type="entry name" value="NAD(P)-binding Rossmann-like Domain"/>
    <property type="match status" value="1"/>
</dbReference>
<dbReference type="Pfam" id="PF03435">
    <property type="entry name" value="Sacchrp_dh_NADP"/>
    <property type="match status" value="1"/>
</dbReference>
<dbReference type="PANTHER" id="PTHR43796">
    <property type="entry name" value="CARBOXYNORSPERMIDINE SYNTHASE"/>
    <property type="match status" value="1"/>
</dbReference>
<dbReference type="Proteomes" id="UP000050562">
    <property type="component" value="Unassembled WGS sequence"/>
</dbReference>
<dbReference type="PATRIC" id="fig|251707.3.peg.714"/>
<evidence type="ECO:0000259" key="1">
    <source>
        <dbReference type="Pfam" id="PF03435"/>
    </source>
</evidence>
<sequence length="425" mass="45900">MDVVSRGPLHLRGVQSQCLSVQASHGHQIPARNECGPCRIASHHHIKDGFMAFRVLVIGGYGNFGSLICNHLVAMPGIELVISGRDSRKLAQKVAELHTLGGKVCESWCGDAMQEGTADELRALGIQLVIHTAGPFQQQSYAVARHCIEAGVNYCDLSDCRTFVSGISTLDHRAREAGVSVLSGCSSVPTLSAAIIDQHRERFLRIDSIEHGISSAAKMPGLSTVLGVLAYAGKPINQLKDGQVDQVPGWMDLTLRKMPGMGTRLLANVDAPDIDVFALRYAARNLRFKAGSGLKAGGIANYLLAWAIRRGLIHDPAPWAVRLHRWGTRFEHLGDKKSAMYIEVEGVDHEGKPLQMHALLTALNDKGPEIPSCAAVALATKMADGYRPQPGARACVGEITVDEYLTAMNEPDHISLNVQFTSAKV</sequence>
<reference evidence="2 3" key="1">
    <citation type="submission" date="2015-09" db="EMBL/GenBank/DDBJ databases">
        <title>Genome announcement of multiple Pseudomonas syringae strains.</title>
        <authorList>
            <person name="Thakur S."/>
            <person name="Wang P.W."/>
            <person name="Gong Y."/>
            <person name="Weir B.S."/>
            <person name="Guttman D.S."/>
        </authorList>
    </citation>
    <scope>NUCLEOTIDE SEQUENCE [LARGE SCALE GENOMIC DNA]</scope>
    <source>
        <strain evidence="2 3">ICMP3956</strain>
    </source>
</reference>
<dbReference type="InterPro" id="IPR036291">
    <property type="entry name" value="NAD(P)-bd_dom_sf"/>
</dbReference>
<evidence type="ECO:0000313" key="2">
    <source>
        <dbReference type="EMBL" id="KPY33390.1"/>
    </source>
</evidence>
<proteinExistence type="predicted"/>
<organism evidence="2 3">
    <name type="scientific">Pseudomonas syringae pv. primulae</name>
    <dbReference type="NCBI Taxonomy" id="251707"/>
    <lineage>
        <taxon>Bacteria</taxon>
        <taxon>Pseudomonadati</taxon>
        <taxon>Pseudomonadota</taxon>
        <taxon>Gammaproteobacteria</taxon>
        <taxon>Pseudomonadales</taxon>
        <taxon>Pseudomonadaceae</taxon>
        <taxon>Pseudomonas</taxon>
    </lineage>
</organism>
<evidence type="ECO:0000313" key="3">
    <source>
        <dbReference type="Proteomes" id="UP000050562"/>
    </source>
</evidence>
<dbReference type="PANTHER" id="PTHR43796:SF2">
    <property type="entry name" value="CARBOXYNORSPERMIDINE SYNTHASE"/>
    <property type="match status" value="1"/>
</dbReference>
<dbReference type="AlphaFoldDB" id="A0A0P9Y757"/>
<dbReference type="EMBL" id="LJRC01000211">
    <property type="protein sequence ID" value="KPY33390.1"/>
    <property type="molecule type" value="Genomic_DNA"/>
</dbReference>
<dbReference type="SUPFAM" id="SSF51735">
    <property type="entry name" value="NAD(P)-binding Rossmann-fold domains"/>
    <property type="match status" value="1"/>
</dbReference>
<dbReference type="InterPro" id="IPR005097">
    <property type="entry name" value="Sacchrp_dh_NADP-bd"/>
</dbReference>